<dbReference type="AlphaFoldDB" id="A0A975BNA9"/>
<keyword evidence="9" id="KW-0067">ATP-binding</keyword>
<evidence type="ECO:0000256" key="6">
    <source>
        <dbReference type="ARBA" id="ARBA00022679"/>
    </source>
</evidence>
<dbReference type="SMART" id="SM00260">
    <property type="entry name" value="CheW"/>
    <property type="match status" value="1"/>
</dbReference>
<accession>A0A975BNA9</accession>
<evidence type="ECO:0000256" key="7">
    <source>
        <dbReference type="ARBA" id="ARBA00022741"/>
    </source>
</evidence>
<dbReference type="InterPro" id="IPR036061">
    <property type="entry name" value="CheW-like_dom_sf"/>
</dbReference>
<dbReference type="SUPFAM" id="SSF50341">
    <property type="entry name" value="CheW-like"/>
    <property type="match status" value="1"/>
</dbReference>
<dbReference type="GO" id="GO:0006935">
    <property type="term" value="P:chemotaxis"/>
    <property type="evidence" value="ECO:0007669"/>
    <property type="project" value="UniProtKB-KW"/>
</dbReference>
<evidence type="ECO:0000256" key="13">
    <source>
        <dbReference type="SAM" id="MobiDB-lite"/>
    </source>
</evidence>
<evidence type="ECO:0000256" key="10">
    <source>
        <dbReference type="ARBA" id="ARBA00023012"/>
    </source>
</evidence>
<evidence type="ECO:0000256" key="5">
    <source>
        <dbReference type="ARBA" id="ARBA00022553"/>
    </source>
</evidence>
<dbReference type="InterPro" id="IPR036641">
    <property type="entry name" value="HPT_dom_sf"/>
</dbReference>
<evidence type="ECO:0000259" key="16">
    <source>
        <dbReference type="PROSITE" id="PS50894"/>
    </source>
</evidence>
<dbReference type="PANTHER" id="PTHR43395:SF10">
    <property type="entry name" value="CHEMOTAXIS PROTEIN CHEA"/>
    <property type="match status" value="1"/>
</dbReference>
<dbReference type="Pfam" id="PF01584">
    <property type="entry name" value="CheW"/>
    <property type="match status" value="1"/>
</dbReference>
<evidence type="ECO:0000256" key="12">
    <source>
        <dbReference type="PROSITE-ProRule" id="PRU00110"/>
    </source>
</evidence>
<dbReference type="InterPro" id="IPR004105">
    <property type="entry name" value="CheA-like_dim"/>
</dbReference>
<dbReference type="InterPro" id="IPR002545">
    <property type="entry name" value="CheW-lke_dom"/>
</dbReference>
<evidence type="ECO:0000259" key="15">
    <source>
        <dbReference type="PROSITE" id="PS50851"/>
    </source>
</evidence>
<dbReference type="RefSeq" id="WP_207683314.1">
    <property type="nucleotide sequence ID" value="NZ_CP061800.1"/>
</dbReference>
<evidence type="ECO:0000256" key="3">
    <source>
        <dbReference type="ARBA" id="ARBA00021495"/>
    </source>
</evidence>
<dbReference type="FunFam" id="3.30.565.10:FF:000016">
    <property type="entry name" value="Chemotaxis protein CheA, putative"/>
    <property type="match status" value="1"/>
</dbReference>
<dbReference type="SUPFAM" id="SSF47226">
    <property type="entry name" value="Histidine-containing phosphotransfer domain, HPT domain"/>
    <property type="match status" value="1"/>
</dbReference>
<dbReference type="PROSITE" id="PS50109">
    <property type="entry name" value="HIS_KIN"/>
    <property type="match status" value="1"/>
</dbReference>
<dbReference type="PANTHER" id="PTHR43395">
    <property type="entry name" value="SENSOR HISTIDINE KINASE CHEA"/>
    <property type="match status" value="1"/>
</dbReference>
<dbReference type="KEGG" id="dmm:dnm_046900"/>
<dbReference type="PROSITE" id="PS50851">
    <property type="entry name" value="CHEW"/>
    <property type="match status" value="1"/>
</dbReference>
<dbReference type="Gene3D" id="3.30.565.10">
    <property type="entry name" value="Histidine kinase-like ATPase, C-terminal domain"/>
    <property type="match status" value="1"/>
</dbReference>
<dbReference type="InterPro" id="IPR036097">
    <property type="entry name" value="HisK_dim/P_sf"/>
</dbReference>
<dbReference type="InterPro" id="IPR005467">
    <property type="entry name" value="His_kinase_dom"/>
</dbReference>
<dbReference type="EMBL" id="CP061800">
    <property type="protein sequence ID" value="QTA88643.1"/>
    <property type="molecule type" value="Genomic_DNA"/>
</dbReference>
<dbReference type="InterPro" id="IPR004358">
    <property type="entry name" value="Sig_transdc_His_kin-like_C"/>
</dbReference>
<proteinExistence type="predicted"/>
<keyword evidence="5 12" id="KW-0597">Phosphoprotein</keyword>
<dbReference type="CDD" id="cd00731">
    <property type="entry name" value="CheA_reg"/>
    <property type="match status" value="1"/>
</dbReference>
<keyword evidence="18" id="KW-1185">Reference proteome</keyword>
<dbReference type="PROSITE" id="PS50894">
    <property type="entry name" value="HPT"/>
    <property type="match status" value="1"/>
</dbReference>
<name>A0A975BNA9_9BACT</name>
<comment type="catalytic activity">
    <reaction evidence="1">
        <text>ATP + protein L-histidine = ADP + protein N-phospho-L-histidine.</text>
        <dbReference type="EC" id="2.7.13.3"/>
    </reaction>
</comment>
<sequence length="735" mass="81773">MDFGQDILDEFVIESREHFEHIEDEILELSRQKESPDRELVDKIFRSIHSVKGAAGFLGLDQIGRLTHVMETLLSMVRSDKMKPETYFINSLLAGVDILNIMLEDVDQSNEVDISSVYDRLNDLLKGADYREVRNDLKTDICLENPDEWEAGLKINRLALKNLPSAHRFLYILKYDLLELSKTLGKSPVLLIRELLDIGEIVDSKIEVCSRDLSEGLPEGPLKYFVLYSTSLTPDIIKSALQVSENDIIPIDKEKLLDTDAGSLNINSVIMPSVLPEQAVSEPHPSPIPKDRDQQETAPAGDASHSEIAPSVLPKQAASERHRSSVPKDRHQQKAAPAGAASQSEERHDIRVDLEKVDLLINLVGELVIAESMVTNNPDLAGLELENFEHSAQNLRRITSDLQDVAMSMRMIPLSKTFRKTVRLVYDLSNKVGKKCKVELIGEETEVDKTVIEHITDPMLHIIRNCVDHGIESPEERKAAGKPQSGVITIEAKHEGGEVLIRISDDGRGLNRENILEKAMRVGMLKGNKDYCSDQDIFRLIFEPGFSTAGKITDVSGRGVGLDVVKRNLEKLKGRTDVRSVPGKGTSMILRIPLTLAIIDGMVVRVGTASYTIPMLSIRESFRPDFAQITAPMDEQEVVKVRDKLISVVRLHKLYNIVPRHTELHKGILINVTSGNRSVCLFADEIIGHHQTVIKGMPSYVASARGISGCTIMDNGDVSLILDVGSIIDMSERDI</sequence>
<feature type="domain" description="CheW-like" evidence="15">
    <location>
        <begin position="598"/>
        <end position="733"/>
    </location>
</feature>
<comment type="function">
    <text evidence="11">Involved in the transmission of sensory signals from the chemoreceptors to the flagellar motors. CheA is autophosphorylated; it can transfer its phosphate group to either CheB or CheY.</text>
</comment>
<dbReference type="PRINTS" id="PR00344">
    <property type="entry name" value="BCTRLSENSOR"/>
</dbReference>
<reference evidence="17" key="1">
    <citation type="journal article" date="2021" name="Microb. Physiol.">
        <title>Proteogenomic Insights into the Physiology of Marine, Sulfate-Reducing, Filamentous Desulfonema limicola and Desulfonema magnum.</title>
        <authorList>
            <person name="Schnaars V."/>
            <person name="Wohlbrand L."/>
            <person name="Scheve S."/>
            <person name="Hinrichs C."/>
            <person name="Reinhardt R."/>
            <person name="Rabus R."/>
        </authorList>
    </citation>
    <scope>NUCLEOTIDE SEQUENCE</scope>
    <source>
        <strain evidence="17">4be13</strain>
    </source>
</reference>
<keyword evidence="8 17" id="KW-0418">Kinase</keyword>
<dbReference type="EC" id="2.7.13.3" evidence="2"/>
<dbReference type="Gene3D" id="1.10.287.560">
    <property type="entry name" value="Histidine kinase CheA-like, homodimeric domain"/>
    <property type="match status" value="1"/>
</dbReference>
<evidence type="ECO:0000256" key="11">
    <source>
        <dbReference type="ARBA" id="ARBA00035100"/>
    </source>
</evidence>
<dbReference type="Proteomes" id="UP000663722">
    <property type="component" value="Chromosome"/>
</dbReference>
<dbReference type="Gene3D" id="2.30.30.40">
    <property type="entry name" value="SH3 Domains"/>
    <property type="match status" value="1"/>
</dbReference>
<dbReference type="InterPro" id="IPR003594">
    <property type="entry name" value="HATPase_dom"/>
</dbReference>
<dbReference type="SMART" id="SM00387">
    <property type="entry name" value="HATPase_c"/>
    <property type="match status" value="1"/>
</dbReference>
<feature type="modified residue" description="Phosphohistidine" evidence="12">
    <location>
        <position position="49"/>
    </location>
</feature>
<evidence type="ECO:0000313" key="18">
    <source>
        <dbReference type="Proteomes" id="UP000663722"/>
    </source>
</evidence>
<keyword evidence="4" id="KW-0145">Chemotaxis</keyword>
<evidence type="ECO:0000256" key="1">
    <source>
        <dbReference type="ARBA" id="ARBA00000085"/>
    </source>
</evidence>
<dbReference type="Gene3D" id="1.20.120.160">
    <property type="entry name" value="HPT domain"/>
    <property type="match status" value="1"/>
</dbReference>
<feature type="region of interest" description="Disordered" evidence="13">
    <location>
        <begin position="278"/>
        <end position="347"/>
    </location>
</feature>
<evidence type="ECO:0000259" key="14">
    <source>
        <dbReference type="PROSITE" id="PS50109"/>
    </source>
</evidence>
<dbReference type="Pfam" id="PF02895">
    <property type="entry name" value="H-kinase_dim"/>
    <property type="match status" value="1"/>
</dbReference>
<dbReference type="GO" id="GO:0005737">
    <property type="term" value="C:cytoplasm"/>
    <property type="evidence" value="ECO:0007669"/>
    <property type="project" value="InterPro"/>
</dbReference>
<dbReference type="InterPro" id="IPR008207">
    <property type="entry name" value="Sig_transdc_His_kin_Hpt_dom"/>
</dbReference>
<gene>
    <name evidence="17" type="ORF">dnm_046900</name>
</gene>
<organism evidence="17 18">
    <name type="scientific">Desulfonema magnum</name>
    <dbReference type="NCBI Taxonomy" id="45655"/>
    <lineage>
        <taxon>Bacteria</taxon>
        <taxon>Pseudomonadati</taxon>
        <taxon>Thermodesulfobacteriota</taxon>
        <taxon>Desulfobacteria</taxon>
        <taxon>Desulfobacterales</taxon>
        <taxon>Desulfococcaceae</taxon>
        <taxon>Desulfonema</taxon>
    </lineage>
</organism>
<dbReference type="Pfam" id="PF01627">
    <property type="entry name" value="Hpt"/>
    <property type="match status" value="1"/>
</dbReference>
<feature type="compositionally biased region" description="Basic and acidic residues" evidence="13">
    <location>
        <begin position="318"/>
        <end position="332"/>
    </location>
</feature>
<evidence type="ECO:0000256" key="4">
    <source>
        <dbReference type="ARBA" id="ARBA00022500"/>
    </source>
</evidence>
<dbReference type="SMART" id="SM00073">
    <property type="entry name" value="HPT"/>
    <property type="match status" value="1"/>
</dbReference>
<dbReference type="InterPro" id="IPR051315">
    <property type="entry name" value="Bact_Chemotaxis_CheA"/>
</dbReference>
<evidence type="ECO:0000256" key="2">
    <source>
        <dbReference type="ARBA" id="ARBA00012438"/>
    </source>
</evidence>
<dbReference type="InterPro" id="IPR036890">
    <property type="entry name" value="HATPase_C_sf"/>
</dbReference>
<dbReference type="SMART" id="SM01231">
    <property type="entry name" value="H-kinase_dim"/>
    <property type="match status" value="1"/>
</dbReference>
<keyword evidence="10" id="KW-0902">Two-component regulatory system</keyword>
<dbReference type="Pfam" id="PF02518">
    <property type="entry name" value="HATPase_c"/>
    <property type="match status" value="1"/>
</dbReference>
<dbReference type="SUPFAM" id="SSF47384">
    <property type="entry name" value="Homodimeric domain of signal transducing histidine kinase"/>
    <property type="match status" value="1"/>
</dbReference>
<feature type="domain" description="Histidine kinase" evidence="14">
    <location>
        <begin position="345"/>
        <end position="596"/>
    </location>
</feature>
<dbReference type="GO" id="GO:0005524">
    <property type="term" value="F:ATP binding"/>
    <property type="evidence" value="ECO:0007669"/>
    <property type="project" value="UniProtKB-KW"/>
</dbReference>
<dbReference type="InterPro" id="IPR037006">
    <property type="entry name" value="CheA-like_homodim_sf"/>
</dbReference>
<feature type="domain" description="HPt" evidence="16">
    <location>
        <begin position="1"/>
        <end position="106"/>
    </location>
</feature>
<evidence type="ECO:0000313" key="17">
    <source>
        <dbReference type="EMBL" id="QTA88643.1"/>
    </source>
</evidence>
<keyword evidence="6" id="KW-0808">Transferase</keyword>
<evidence type="ECO:0000256" key="9">
    <source>
        <dbReference type="ARBA" id="ARBA00022840"/>
    </source>
</evidence>
<keyword evidence="7" id="KW-0547">Nucleotide-binding</keyword>
<dbReference type="GO" id="GO:0000155">
    <property type="term" value="F:phosphorelay sensor kinase activity"/>
    <property type="evidence" value="ECO:0007669"/>
    <property type="project" value="InterPro"/>
</dbReference>
<protein>
    <recommendedName>
        <fullName evidence="3">Chemotaxis protein CheA</fullName>
        <ecNumber evidence="2">2.7.13.3</ecNumber>
    </recommendedName>
</protein>
<evidence type="ECO:0000256" key="8">
    <source>
        <dbReference type="ARBA" id="ARBA00022777"/>
    </source>
</evidence>
<dbReference type="CDD" id="cd00088">
    <property type="entry name" value="HPT"/>
    <property type="match status" value="1"/>
</dbReference>
<dbReference type="SUPFAM" id="SSF55874">
    <property type="entry name" value="ATPase domain of HSP90 chaperone/DNA topoisomerase II/histidine kinase"/>
    <property type="match status" value="1"/>
</dbReference>